<dbReference type="EMBL" id="JBHTAS010000001">
    <property type="protein sequence ID" value="MFC7141362.1"/>
    <property type="molecule type" value="Genomic_DNA"/>
</dbReference>
<sequence length="324" mass="35244">MTQDVHDALAANFERYEIREQLHDVPPHAVYEVRVDGRRAVCKVARGEAADPETEAAVVDHVDRRTDLPVPSVLAAGDGYFVASWLDGLPAEDEVPDPDEIDAVYARALGRGLARLHDATAETFARPGFPRPGGGDGRLAVDARDRWVGVVRGLLDRFANYLADTEWVDPVREARALVEDCPDLFAGAGAPVLCHGNALPDHVGFETDASGDPTEVAALVDFEHALVAPGEYDFWRTAIPVFGRPGADAPRPALSAFRTGYESVRPPPGGFERRRDGYRLVNLASYFVALDVQNGGIGTEERPQAEGMAEAVAETVRSIRDRRR</sequence>
<dbReference type="SUPFAM" id="SSF56112">
    <property type="entry name" value="Protein kinase-like (PK-like)"/>
    <property type="match status" value="1"/>
</dbReference>
<dbReference type="Pfam" id="PF01636">
    <property type="entry name" value="APH"/>
    <property type="match status" value="1"/>
</dbReference>
<evidence type="ECO:0000313" key="3">
    <source>
        <dbReference type="EMBL" id="MFC7141362.1"/>
    </source>
</evidence>
<name>A0ABD5Y776_9EURY</name>
<dbReference type="Proteomes" id="UP001596432">
    <property type="component" value="Unassembled WGS sequence"/>
</dbReference>
<feature type="region of interest" description="Disordered" evidence="1">
    <location>
        <begin position="299"/>
        <end position="324"/>
    </location>
</feature>
<evidence type="ECO:0000259" key="2">
    <source>
        <dbReference type="Pfam" id="PF01636"/>
    </source>
</evidence>
<accession>A0ABD5Y776</accession>
<dbReference type="InterPro" id="IPR051678">
    <property type="entry name" value="AGP_Transferase"/>
</dbReference>
<evidence type="ECO:0000313" key="4">
    <source>
        <dbReference type="Proteomes" id="UP001596432"/>
    </source>
</evidence>
<dbReference type="AlphaFoldDB" id="A0ABD5Y776"/>
<protein>
    <submittedName>
        <fullName evidence="3">Phosphotransferase family protein</fullName>
    </submittedName>
</protein>
<reference evidence="3 4" key="1">
    <citation type="journal article" date="2019" name="Int. J. Syst. Evol. Microbiol.">
        <title>The Global Catalogue of Microorganisms (GCM) 10K type strain sequencing project: providing services to taxonomists for standard genome sequencing and annotation.</title>
        <authorList>
            <consortium name="The Broad Institute Genomics Platform"/>
            <consortium name="The Broad Institute Genome Sequencing Center for Infectious Disease"/>
            <person name="Wu L."/>
            <person name="Ma J."/>
        </authorList>
    </citation>
    <scope>NUCLEOTIDE SEQUENCE [LARGE SCALE GENOMIC DNA]</scope>
    <source>
        <strain evidence="3 4">XZYJT29</strain>
    </source>
</reference>
<gene>
    <name evidence="3" type="ORF">ACFQMA_16175</name>
</gene>
<dbReference type="PANTHER" id="PTHR21310">
    <property type="entry name" value="AMINOGLYCOSIDE PHOSPHOTRANSFERASE-RELATED-RELATED"/>
    <property type="match status" value="1"/>
</dbReference>
<dbReference type="RefSeq" id="WP_274322447.1">
    <property type="nucleotide sequence ID" value="NZ_CP118158.1"/>
</dbReference>
<organism evidence="3 4">
    <name type="scientific">Halosimplex aquaticum</name>
    <dbReference type="NCBI Taxonomy" id="3026162"/>
    <lineage>
        <taxon>Archaea</taxon>
        <taxon>Methanobacteriati</taxon>
        <taxon>Methanobacteriota</taxon>
        <taxon>Stenosarchaea group</taxon>
        <taxon>Halobacteria</taxon>
        <taxon>Halobacteriales</taxon>
        <taxon>Haloarculaceae</taxon>
        <taxon>Halosimplex</taxon>
    </lineage>
</organism>
<feature type="domain" description="Aminoglycoside phosphotransferase" evidence="2">
    <location>
        <begin position="30"/>
        <end position="266"/>
    </location>
</feature>
<keyword evidence="4" id="KW-1185">Reference proteome</keyword>
<evidence type="ECO:0000256" key="1">
    <source>
        <dbReference type="SAM" id="MobiDB-lite"/>
    </source>
</evidence>
<dbReference type="InterPro" id="IPR011009">
    <property type="entry name" value="Kinase-like_dom_sf"/>
</dbReference>
<proteinExistence type="predicted"/>
<comment type="caution">
    <text evidence="3">The sequence shown here is derived from an EMBL/GenBank/DDBJ whole genome shotgun (WGS) entry which is preliminary data.</text>
</comment>
<dbReference type="GeneID" id="78821675"/>
<dbReference type="InterPro" id="IPR002575">
    <property type="entry name" value="Aminoglycoside_PTrfase"/>
</dbReference>
<dbReference type="Gene3D" id="3.90.1200.10">
    <property type="match status" value="1"/>
</dbReference>
<dbReference type="PANTHER" id="PTHR21310:SF15">
    <property type="entry name" value="AMINOGLYCOSIDE PHOSPHOTRANSFERASE DOMAIN-CONTAINING PROTEIN"/>
    <property type="match status" value="1"/>
</dbReference>